<dbReference type="GO" id="GO:0005737">
    <property type="term" value="C:cytoplasm"/>
    <property type="evidence" value="ECO:0007669"/>
    <property type="project" value="TreeGrafter"/>
</dbReference>
<feature type="compositionally biased region" description="Low complexity" evidence="1">
    <location>
        <begin position="280"/>
        <end position="299"/>
    </location>
</feature>
<feature type="compositionally biased region" description="Polar residues" evidence="1">
    <location>
        <begin position="247"/>
        <end position="260"/>
    </location>
</feature>
<dbReference type="InterPro" id="IPR011009">
    <property type="entry name" value="Kinase-like_dom_sf"/>
</dbReference>
<feature type="compositionally biased region" description="Basic and acidic residues" evidence="1">
    <location>
        <begin position="265"/>
        <end position="279"/>
    </location>
</feature>
<dbReference type="PANTHER" id="PTHR24419:SF18">
    <property type="entry name" value="SERINE_THREONINE-PROTEIN KINASE HASPIN"/>
    <property type="match status" value="1"/>
</dbReference>
<protein>
    <recommendedName>
        <fullName evidence="3">Protein kinase domain-containing protein</fullName>
    </recommendedName>
</protein>
<dbReference type="GO" id="GO:0000278">
    <property type="term" value="P:mitotic cell cycle"/>
    <property type="evidence" value="ECO:0007669"/>
    <property type="project" value="TreeGrafter"/>
</dbReference>
<dbReference type="Gene3D" id="1.10.510.10">
    <property type="entry name" value="Transferase(Phosphotransferase) domain 1"/>
    <property type="match status" value="1"/>
</dbReference>
<evidence type="ECO:0000256" key="1">
    <source>
        <dbReference type="SAM" id="MobiDB-lite"/>
    </source>
</evidence>
<accession>A0A6C0HHY5</accession>
<proteinExistence type="predicted"/>
<feature type="compositionally biased region" description="Acidic residues" evidence="1">
    <location>
        <begin position="300"/>
        <end position="345"/>
    </location>
</feature>
<dbReference type="SUPFAM" id="SSF56112">
    <property type="entry name" value="Protein kinase-like (PK-like)"/>
    <property type="match status" value="1"/>
</dbReference>
<feature type="region of interest" description="Disordered" evidence="1">
    <location>
        <begin position="247"/>
        <end position="345"/>
    </location>
</feature>
<dbReference type="GO" id="GO:0005634">
    <property type="term" value="C:nucleus"/>
    <property type="evidence" value="ECO:0007669"/>
    <property type="project" value="TreeGrafter"/>
</dbReference>
<evidence type="ECO:0008006" key="3">
    <source>
        <dbReference type="Google" id="ProtNLM"/>
    </source>
</evidence>
<dbReference type="GO" id="GO:0035556">
    <property type="term" value="P:intracellular signal transduction"/>
    <property type="evidence" value="ECO:0007669"/>
    <property type="project" value="TreeGrafter"/>
</dbReference>
<reference evidence="2" key="1">
    <citation type="journal article" date="2020" name="Nature">
        <title>Giant virus diversity and host interactions through global metagenomics.</title>
        <authorList>
            <person name="Schulz F."/>
            <person name="Roux S."/>
            <person name="Paez-Espino D."/>
            <person name="Jungbluth S."/>
            <person name="Walsh D.A."/>
            <person name="Denef V.J."/>
            <person name="McMahon K.D."/>
            <person name="Konstantinidis K.T."/>
            <person name="Eloe-Fadrosh E.A."/>
            <person name="Kyrpides N.C."/>
            <person name="Woyke T."/>
        </authorList>
    </citation>
    <scope>NUCLEOTIDE SEQUENCE</scope>
    <source>
        <strain evidence="2">GVMAG-M-3300023184-105</strain>
    </source>
</reference>
<dbReference type="EMBL" id="MN739961">
    <property type="protein sequence ID" value="QHT80109.1"/>
    <property type="molecule type" value="Genomic_DNA"/>
</dbReference>
<sequence>MQTQYRKSDIVDLENLRNTYENTEHDILNSYSPFNITGLQHYNPVYSCFFELNETNVGRTTLKHKYAIHDLDTVSDTETGELVPKPVFIKFSPLLDPIKYMIGKYNASDNAIRTLPALPSADSVSVCHDKLADRNNASYIDCFFSYLSSQLLHRHGLVNAVDFYGSYLGIQEKYKMNISDDIEYLCTSRYFNENVGKLFKISEEIPSNGNYGDGSRGNKPRINIQGSLKSHNISLIDLDIIEIDDQTGGSETSKMENQVESVIEDTPKPAEEIIYEKSGSRSSTESSDSSNNSSLNYSTDDSDSEDEVDEDADNDEDEVDEENDDAESDEEGYGHSEEEESEDEDRLFSYMDNFPVQMICLEKCEGTIDELFEKGELSKREGAAALMQIIMTLIAYQRAFSFTHNDLHTNNIMFVSTEAEYLYYRYNKKTYQVPTYGRIFKIIDFGRSIYRFGGKTFCSDSFAPGGDAATQYNCEPYMNEEKARLEPNPSFDLCRLGCSIYDFLIEDESEDEMDTFQKTIYRWCCDDNRKNILYKRDGEERYPNFKLYKMIARNVHNHSPQVQLDYPFFSQFALSAKELKKVGKTAAAIDIDGIPSYM</sequence>
<dbReference type="GO" id="GO:0072354">
    <property type="term" value="F:histone H3T3 kinase activity"/>
    <property type="evidence" value="ECO:0007669"/>
    <property type="project" value="TreeGrafter"/>
</dbReference>
<evidence type="ECO:0000313" key="2">
    <source>
        <dbReference type="EMBL" id="QHT80109.1"/>
    </source>
</evidence>
<name>A0A6C0HHY5_9ZZZZ</name>
<dbReference type="PANTHER" id="PTHR24419">
    <property type="entry name" value="INTERLEUKIN-1 RECEPTOR-ASSOCIATED KINASE"/>
    <property type="match status" value="1"/>
</dbReference>
<organism evidence="2">
    <name type="scientific">viral metagenome</name>
    <dbReference type="NCBI Taxonomy" id="1070528"/>
    <lineage>
        <taxon>unclassified sequences</taxon>
        <taxon>metagenomes</taxon>
        <taxon>organismal metagenomes</taxon>
    </lineage>
</organism>
<dbReference type="AlphaFoldDB" id="A0A6C0HHY5"/>